<dbReference type="CDD" id="cd04179">
    <property type="entry name" value="DPM_DPG-synthase_like"/>
    <property type="match status" value="1"/>
</dbReference>
<dbReference type="OrthoDB" id="9810303at2"/>
<dbReference type="SUPFAM" id="SSF53448">
    <property type="entry name" value="Nucleotide-diphospho-sugar transferases"/>
    <property type="match status" value="1"/>
</dbReference>
<dbReference type="InterPro" id="IPR001173">
    <property type="entry name" value="Glyco_trans_2-like"/>
</dbReference>
<feature type="domain" description="Glycosyltransferase 2-like" evidence="2">
    <location>
        <begin position="12"/>
        <end position="147"/>
    </location>
</feature>
<dbReference type="Pfam" id="PF00535">
    <property type="entry name" value="Glycos_transf_2"/>
    <property type="match status" value="1"/>
</dbReference>
<keyword evidence="4" id="KW-1185">Reference proteome</keyword>
<organism evidence="3 4">
    <name type="scientific">Actinoplanes italicus</name>
    <dbReference type="NCBI Taxonomy" id="113567"/>
    <lineage>
        <taxon>Bacteria</taxon>
        <taxon>Bacillati</taxon>
        <taxon>Actinomycetota</taxon>
        <taxon>Actinomycetes</taxon>
        <taxon>Micromonosporales</taxon>
        <taxon>Micromonosporaceae</taxon>
        <taxon>Actinoplanes</taxon>
    </lineage>
</organism>
<dbReference type="GO" id="GO:0016740">
    <property type="term" value="F:transferase activity"/>
    <property type="evidence" value="ECO:0007669"/>
    <property type="project" value="UniProtKB-KW"/>
</dbReference>
<reference evidence="3 4" key="1">
    <citation type="submission" date="2018-03" db="EMBL/GenBank/DDBJ databases">
        <title>Genomic Encyclopedia of Archaeal and Bacterial Type Strains, Phase II (KMG-II): from individual species to whole genera.</title>
        <authorList>
            <person name="Goeker M."/>
        </authorList>
    </citation>
    <scope>NUCLEOTIDE SEQUENCE [LARGE SCALE GENOMIC DNA]</scope>
    <source>
        <strain evidence="3 4">DSM 43146</strain>
    </source>
</reference>
<evidence type="ECO:0000259" key="2">
    <source>
        <dbReference type="Pfam" id="PF00535"/>
    </source>
</evidence>
<dbReference type="PANTHER" id="PTHR48090">
    <property type="entry name" value="UNDECAPRENYL-PHOSPHATE 4-DEOXY-4-FORMAMIDO-L-ARABINOSE TRANSFERASE-RELATED"/>
    <property type="match status" value="1"/>
</dbReference>
<dbReference type="PANTHER" id="PTHR48090:SF7">
    <property type="entry name" value="RFBJ PROTEIN"/>
    <property type="match status" value="1"/>
</dbReference>
<name>A0A2T0K2L0_9ACTN</name>
<dbReference type="EMBL" id="PVMZ01000017">
    <property type="protein sequence ID" value="PRX17079.1"/>
    <property type="molecule type" value="Genomic_DNA"/>
</dbReference>
<dbReference type="RefSeq" id="WP_106325936.1">
    <property type="nucleotide sequence ID" value="NZ_BOMO01000167.1"/>
</dbReference>
<keyword evidence="3" id="KW-0808">Transferase</keyword>
<comment type="caution">
    <text evidence="3">The sequence shown here is derived from an EMBL/GenBank/DDBJ whole genome shotgun (WGS) entry which is preliminary data.</text>
</comment>
<dbReference type="AlphaFoldDB" id="A0A2T0K2L0"/>
<gene>
    <name evidence="3" type="ORF">CLV67_117136</name>
</gene>
<dbReference type="InterPro" id="IPR050256">
    <property type="entry name" value="Glycosyltransferase_2"/>
</dbReference>
<accession>A0A2T0K2L0</accession>
<proteinExistence type="inferred from homology"/>
<protein>
    <submittedName>
        <fullName evidence="3">Glycosyl transferase family 2</fullName>
    </submittedName>
</protein>
<sequence length="239" mass="26154">MRQVHPYSRTIVLLPVYNPGPRLTELVVDLLSEVPAASQIVIVDDGNDPACQQLRAAETLGCTVLRHPANLGKGAALKTGFEHVRDTFTGFDVVCADTDGQHRAADIRLVAERLDSGHVVLGIRDTEQMPPRSRFGNTLTRWIFRAATGRDVDDTQTGLRGLPAGLLDRLCAIPGDGFEYEMNMLLDAASSELPIEQVPIPVRYLDGNAASNFSGIADSVRVYLPLLRYMTRTRRVTGS</sequence>
<evidence type="ECO:0000313" key="4">
    <source>
        <dbReference type="Proteomes" id="UP000239415"/>
    </source>
</evidence>
<evidence type="ECO:0000256" key="1">
    <source>
        <dbReference type="ARBA" id="ARBA00006739"/>
    </source>
</evidence>
<comment type="similarity">
    <text evidence="1">Belongs to the glycosyltransferase 2 family.</text>
</comment>
<dbReference type="Gene3D" id="3.90.550.10">
    <property type="entry name" value="Spore Coat Polysaccharide Biosynthesis Protein SpsA, Chain A"/>
    <property type="match status" value="1"/>
</dbReference>
<dbReference type="InterPro" id="IPR029044">
    <property type="entry name" value="Nucleotide-diphossugar_trans"/>
</dbReference>
<dbReference type="Proteomes" id="UP000239415">
    <property type="component" value="Unassembled WGS sequence"/>
</dbReference>
<evidence type="ECO:0000313" key="3">
    <source>
        <dbReference type="EMBL" id="PRX17079.1"/>
    </source>
</evidence>